<dbReference type="Pfam" id="PF01152">
    <property type="entry name" value="Bac_globin"/>
    <property type="match status" value="1"/>
</dbReference>
<dbReference type="PANTHER" id="PTHR47366:SF1">
    <property type="entry name" value="TWO-ON-TWO HEMOGLOBIN-3"/>
    <property type="match status" value="1"/>
</dbReference>
<evidence type="ECO:0000256" key="2">
    <source>
        <dbReference type="ARBA" id="ARBA00022617"/>
    </source>
</evidence>
<proteinExistence type="inferred from homology"/>
<evidence type="ECO:0000256" key="5">
    <source>
        <dbReference type="ARBA" id="ARBA00034496"/>
    </source>
</evidence>
<dbReference type="RefSeq" id="WP_007503454.1">
    <property type="nucleotide sequence ID" value="NZ_AFCE01000096.1"/>
</dbReference>
<dbReference type="eggNOG" id="COG2346">
    <property type="taxonomic scope" value="Bacteria"/>
</dbReference>
<dbReference type="GO" id="GO:0019825">
    <property type="term" value="F:oxygen binding"/>
    <property type="evidence" value="ECO:0007669"/>
    <property type="project" value="InterPro"/>
</dbReference>
<evidence type="ECO:0000256" key="4">
    <source>
        <dbReference type="ARBA" id="ARBA00023004"/>
    </source>
</evidence>
<dbReference type="InterPro" id="IPR001486">
    <property type="entry name" value="Hemoglobin_trunc"/>
</dbReference>
<gene>
    <name evidence="6" type="ORF">CathTA2_0873</name>
</gene>
<keyword evidence="1" id="KW-0813">Transport</keyword>
<dbReference type="PANTHER" id="PTHR47366">
    <property type="entry name" value="TWO-ON-TWO HEMOGLOBIN-3"/>
    <property type="match status" value="1"/>
</dbReference>
<evidence type="ECO:0000256" key="3">
    <source>
        <dbReference type="ARBA" id="ARBA00022723"/>
    </source>
</evidence>
<accession>F5L510</accession>
<dbReference type="GO" id="GO:0046872">
    <property type="term" value="F:metal ion binding"/>
    <property type="evidence" value="ECO:0007669"/>
    <property type="project" value="UniProtKB-KW"/>
</dbReference>
<evidence type="ECO:0000313" key="7">
    <source>
        <dbReference type="Proteomes" id="UP000010716"/>
    </source>
</evidence>
<dbReference type="CDD" id="cd14772">
    <property type="entry name" value="TrHb2_Bs-trHb-like_O"/>
    <property type="match status" value="1"/>
</dbReference>
<keyword evidence="4" id="KW-0408">Iron</keyword>
<comment type="caution">
    <text evidence="6">The sequence shown here is derived from an EMBL/GenBank/DDBJ whole genome shotgun (WGS) entry which is preliminary data.</text>
</comment>
<dbReference type="Gene3D" id="1.10.490.10">
    <property type="entry name" value="Globins"/>
    <property type="match status" value="1"/>
</dbReference>
<protein>
    <submittedName>
        <fullName evidence="6">Globin</fullName>
    </submittedName>
</protein>
<keyword evidence="2" id="KW-0349">Heme</keyword>
<sequence>MRPVLEESLYYRFGGEKTLRQLVEIFYDKVARHPDLAPIFPDDFTLTKEKQFKFLSQFFGGPDLYTRAYGHPMLRARHLRFPITPTRARAWLACMQETLDELGLEDRIKQEMMMRFTYTAQHMINTPDEKD</sequence>
<reference evidence="6 7" key="1">
    <citation type="journal article" date="2011" name="J. Bacteriol.">
        <title>Draft genome sequence of the thermoalkaliphilic Caldalkalibacillus thermarum strain TA2.A1.</title>
        <authorList>
            <person name="Kalamorz F."/>
            <person name="Keis S."/>
            <person name="McMillan D.G."/>
            <person name="Olsson K."/>
            <person name="Stanton J.A."/>
            <person name="Stockwell P."/>
            <person name="Black M.A."/>
            <person name="Klingeman D.M."/>
            <person name="Land M.L."/>
            <person name="Han C.S."/>
            <person name="Martin S.L."/>
            <person name="Becher S.A."/>
            <person name="Peddie C.J."/>
            <person name="Morgan H.W."/>
            <person name="Matthies D."/>
            <person name="Preiss L."/>
            <person name="Meier T."/>
            <person name="Brown S.D."/>
            <person name="Cook G.M."/>
        </authorList>
    </citation>
    <scope>NUCLEOTIDE SEQUENCE [LARGE SCALE GENOMIC DNA]</scope>
    <source>
        <strain evidence="6 7">TA2.A1</strain>
    </source>
</reference>
<keyword evidence="3" id="KW-0479">Metal-binding</keyword>
<dbReference type="InterPro" id="IPR012292">
    <property type="entry name" value="Globin/Proto"/>
</dbReference>
<dbReference type="SUPFAM" id="SSF46458">
    <property type="entry name" value="Globin-like"/>
    <property type="match status" value="1"/>
</dbReference>
<dbReference type="GO" id="GO:0005344">
    <property type="term" value="F:oxygen carrier activity"/>
    <property type="evidence" value="ECO:0007669"/>
    <property type="project" value="InterPro"/>
</dbReference>
<organism evidence="6 7">
    <name type="scientific">Caldalkalibacillus thermarum (strain TA2.A1)</name>
    <dbReference type="NCBI Taxonomy" id="986075"/>
    <lineage>
        <taxon>Bacteria</taxon>
        <taxon>Bacillati</taxon>
        <taxon>Bacillota</taxon>
        <taxon>Bacilli</taxon>
        <taxon>Bacillales</taxon>
        <taxon>Bacillaceae</taxon>
        <taxon>Caldalkalibacillus</taxon>
    </lineage>
</organism>
<dbReference type="GO" id="GO:0020037">
    <property type="term" value="F:heme binding"/>
    <property type="evidence" value="ECO:0007669"/>
    <property type="project" value="InterPro"/>
</dbReference>
<dbReference type="Proteomes" id="UP000010716">
    <property type="component" value="Unassembled WGS sequence"/>
</dbReference>
<dbReference type="InterPro" id="IPR009050">
    <property type="entry name" value="Globin-like_sf"/>
</dbReference>
<dbReference type="InterPro" id="IPR044203">
    <property type="entry name" value="GlbO/GLB3-like"/>
</dbReference>
<dbReference type="AlphaFoldDB" id="F5L510"/>
<dbReference type="EMBL" id="AFCE01000096">
    <property type="protein sequence ID" value="EGL83586.1"/>
    <property type="molecule type" value="Genomic_DNA"/>
</dbReference>
<evidence type="ECO:0000256" key="1">
    <source>
        <dbReference type="ARBA" id="ARBA00022448"/>
    </source>
</evidence>
<name>F5L510_CALTT</name>
<comment type="similarity">
    <text evidence="5">Belongs to the truncated hemoglobin family. Group II subfamily.</text>
</comment>
<evidence type="ECO:0000313" key="6">
    <source>
        <dbReference type="EMBL" id="EGL83586.1"/>
    </source>
</evidence>